<accession>A0ABR2HLJ8</accession>
<dbReference type="Proteomes" id="UP001390339">
    <property type="component" value="Unassembled WGS sequence"/>
</dbReference>
<organism evidence="8 9">
    <name type="scientific">Apiospora arundinis</name>
    <dbReference type="NCBI Taxonomy" id="335852"/>
    <lineage>
        <taxon>Eukaryota</taxon>
        <taxon>Fungi</taxon>
        <taxon>Dikarya</taxon>
        <taxon>Ascomycota</taxon>
        <taxon>Pezizomycotina</taxon>
        <taxon>Sordariomycetes</taxon>
        <taxon>Xylariomycetidae</taxon>
        <taxon>Amphisphaeriales</taxon>
        <taxon>Apiosporaceae</taxon>
        <taxon>Apiospora</taxon>
    </lineage>
</organism>
<keyword evidence="4 6" id="KW-0472">Membrane</keyword>
<feature type="region of interest" description="Disordered" evidence="5">
    <location>
        <begin position="224"/>
        <end position="262"/>
    </location>
</feature>
<comment type="caution">
    <text evidence="8">The sequence shown here is derived from an EMBL/GenBank/DDBJ whole genome shotgun (WGS) entry which is preliminary data.</text>
</comment>
<reference evidence="8 9" key="1">
    <citation type="journal article" date="2024" name="IMA Fungus">
        <title>Apiospora arundinis, a panoply of carbohydrate-active enzymes and secondary metabolites.</title>
        <authorList>
            <person name="Sorensen T."/>
            <person name="Petersen C."/>
            <person name="Muurmann A.T."/>
            <person name="Christiansen J.V."/>
            <person name="Brundto M.L."/>
            <person name="Overgaard C.K."/>
            <person name="Boysen A.T."/>
            <person name="Wollenberg R.D."/>
            <person name="Larsen T.O."/>
            <person name="Sorensen J.L."/>
            <person name="Nielsen K.L."/>
            <person name="Sondergaard T.E."/>
        </authorList>
    </citation>
    <scope>NUCLEOTIDE SEQUENCE [LARGE SCALE GENOMIC DNA]</scope>
    <source>
        <strain evidence="8 9">AAU 773</strain>
    </source>
</reference>
<protein>
    <submittedName>
        <fullName evidence="8">Very low-density lipoprotein receptor</fullName>
    </submittedName>
</protein>
<feature type="transmembrane region" description="Helical" evidence="6">
    <location>
        <begin position="190"/>
        <end position="215"/>
    </location>
</feature>
<keyword evidence="3 6" id="KW-1133">Transmembrane helix</keyword>
<evidence type="ECO:0000256" key="6">
    <source>
        <dbReference type="SAM" id="Phobius"/>
    </source>
</evidence>
<dbReference type="EMBL" id="JAPCWZ010000010">
    <property type="protein sequence ID" value="KAK8849026.1"/>
    <property type="molecule type" value="Genomic_DNA"/>
</dbReference>
<evidence type="ECO:0000256" key="7">
    <source>
        <dbReference type="SAM" id="SignalP"/>
    </source>
</evidence>
<feature type="region of interest" description="Disordered" evidence="5">
    <location>
        <begin position="134"/>
        <end position="157"/>
    </location>
</feature>
<evidence type="ECO:0000256" key="3">
    <source>
        <dbReference type="ARBA" id="ARBA00022989"/>
    </source>
</evidence>
<proteinExistence type="predicted"/>
<dbReference type="PANTHER" id="PTHR15549:SF30">
    <property type="entry name" value="MID2 DOMAIN-CONTAINING PROTEIN"/>
    <property type="match status" value="1"/>
</dbReference>
<comment type="subcellular location">
    <subcellularLocation>
        <location evidence="1">Membrane</location>
        <topology evidence="1">Single-pass membrane protein</topology>
    </subcellularLocation>
</comment>
<sequence>MTIGPSLVYRKGIVTVLLIATAQAGDVLSPWAAGPNKDYSNNPLLSVGVTITFKWQLSKGTGPCKLRLFQDNFPGDTVAGPWVDIANKIKDSIYSWTVTKTKLDPKFNNVYYLLVDNGEDEATTHYFNITDTDTPKASSTSTTATSSPTVSSTLAPSTSPTVLITATVWQTAASTAGPSAENSPLTTGSLVGIIVGVVAALVLLLAGVWCAFLVWKKKKKGGRQDTVTPFISQPANTGNDSNKQGNGTEIGGNPMNEAETRPYIPPVYEADGTQIQQPWLNYQAHDGRQSTT</sequence>
<dbReference type="PANTHER" id="PTHR15549">
    <property type="entry name" value="PAIRED IMMUNOGLOBULIN-LIKE TYPE 2 RECEPTOR"/>
    <property type="match status" value="1"/>
</dbReference>
<feature type="compositionally biased region" description="Polar residues" evidence="5">
    <location>
        <begin position="225"/>
        <end position="247"/>
    </location>
</feature>
<keyword evidence="8" id="KW-0675">Receptor</keyword>
<keyword evidence="9" id="KW-1185">Reference proteome</keyword>
<evidence type="ECO:0000256" key="1">
    <source>
        <dbReference type="ARBA" id="ARBA00004167"/>
    </source>
</evidence>
<keyword evidence="2 6" id="KW-0812">Transmembrane</keyword>
<evidence type="ECO:0000313" key="8">
    <source>
        <dbReference type="EMBL" id="KAK8849026.1"/>
    </source>
</evidence>
<feature type="signal peptide" evidence="7">
    <location>
        <begin position="1"/>
        <end position="24"/>
    </location>
</feature>
<name>A0ABR2HLJ8_9PEZI</name>
<feature type="chain" id="PRO_5045594615" evidence="7">
    <location>
        <begin position="25"/>
        <end position="292"/>
    </location>
</feature>
<keyword evidence="8" id="KW-0449">Lipoprotein</keyword>
<dbReference type="InterPro" id="IPR051694">
    <property type="entry name" value="Immunoregulatory_rcpt-like"/>
</dbReference>
<evidence type="ECO:0000256" key="5">
    <source>
        <dbReference type="SAM" id="MobiDB-lite"/>
    </source>
</evidence>
<evidence type="ECO:0000256" key="2">
    <source>
        <dbReference type="ARBA" id="ARBA00022692"/>
    </source>
</evidence>
<keyword evidence="7" id="KW-0732">Signal</keyword>
<gene>
    <name evidence="8" type="ORF">PGQ11_015506</name>
</gene>
<evidence type="ECO:0000313" key="9">
    <source>
        <dbReference type="Proteomes" id="UP001390339"/>
    </source>
</evidence>
<evidence type="ECO:0000256" key="4">
    <source>
        <dbReference type="ARBA" id="ARBA00023136"/>
    </source>
</evidence>